<name>A0A0R3SJH8_HYMDI</name>
<evidence type="ECO:0000256" key="1">
    <source>
        <dbReference type="ARBA" id="ARBA00004555"/>
    </source>
</evidence>
<evidence type="ECO:0000259" key="4">
    <source>
        <dbReference type="Pfam" id="PF04869"/>
    </source>
</evidence>
<dbReference type="GO" id="GO:0045056">
    <property type="term" value="P:transcytosis"/>
    <property type="evidence" value="ECO:0007669"/>
    <property type="project" value="TreeGrafter"/>
</dbReference>
<reference evidence="7" key="1">
    <citation type="submission" date="2017-02" db="UniProtKB">
        <authorList>
            <consortium name="WormBaseParasite"/>
        </authorList>
    </citation>
    <scope>IDENTIFICATION</scope>
</reference>
<dbReference type="Gene3D" id="1.25.10.10">
    <property type="entry name" value="Leucine-rich Repeat Variant"/>
    <property type="match status" value="1"/>
</dbReference>
<evidence type="ECO:0000256" key="2">
    <source>
        <dbReference type="ARBA" id="ARBA00023034"/>
    </source>
</evidence>
<evidence type="ECO:0000256" key="3">
    <source>
        <dbReference type="SAM" id="Coils"/>
    </source>
</evidence>
<sequence>MSAGQLLCGGLFSQDGLAAWFSAVALFHSIHHNCALKESLLQVHMAPSSGSGPPVTLMQQCFRLICQSGRVQGKIGLLQFLCAWLAHCPLAVEAFLTFRPASSSTNSTTANASSTLNKSNGAGAGAAFKSLMKIIDKRIGIDDLVKRIGQIYRSDEFVRVIKQPVLEANKPSDLVFDYDFTQLFKTVEFEVCSLLTHQNDPLSEISESTSYTNDQDAEEVKHVAQQQELLMAYQRAVAERDTALQHLQLRVIELERQLNCANQNGAASTNVTSSANKDLQQASDEKTVRLENAEKQITELEEKLKIANAEKESIKSEHEDLLLLLSDQESQISRLSADLQKLSTQCQQQSN</sequence>
<dbReference type="EMBL" id="UYSG01002330">
    <property type="protein sequence ID" value="VDL57409.1"/>
    <property type="molecule type" value="Genomic_DNA"/>
</dbReference>
<dbReference type="STRING" id="6216.A0A0R3SJH8"/>
<dbReference type="GO" id="GO:0005795">
    <property type="term" value="C:Golgi stack"/>
    <property type="evidence" value="ECO:0007669"/>
    <property type="project" value="TreeGrafter"/>
</dbReference>
<dbReference type="GO" id="GO:0006886">
    <property type="term" value="P:intracellular protein transport"/>
    <property type="evidence" value="ECO:0007669"/>
    <property type="project" value="InterPro"/>
</dbReference>
<feature type="coiled-coil region" evidence="3">
    <location>
        <begin position="244"/>
        <end position="345"/>
    </location>
</feature>
<organism evidence="7">
    <name type="scientific">Hymenolepis diminuta</name>
    <name type="common">Rat tapeworm</name>
    <dbReference type="NCBI Taxonomy" id="6216"/>
    <lineage>
        <taxon>Eukaryota</taxon>
        <taxon>Metazoa</taxon>
        <taxon>Spiralia</taxon>
        <taxon>Lophotrochozoa</taxon>
        <taxon>Platyhelminthes</taxon>
        <taxon>Cestoda</taxon>
        <taxon>Eucestoda</taxon>
        <taxon>Cyclophyllidea</taxon>
        <taxon>Hymenolepididae</taxon>
        <taxon>Hymenolepis</taxon>
    </lineage>
</organism>
<dbReference type="WBParaSite" id="HDID_0000509301-mRNA-1">
    <property type="protein sequence ID" value="HDID_0000509301-mRNA-1"/>
    <property type="gene ID" value="HDID_0000509301"/>
</dbReference>
<proteinExistence type="predicted"/>
<dbReference type="GO" id="GO:0005783">
    <property type="term" value="C:endoplasmic reticulum"/>
    <property type="evidence" value="ECO:0007669"/>
    <property type="project" value="TreeGrafter"/>
</dbReference>
<feature type="domain" description="Vesicle tethering protein Uso1/P115-like head" evidence="4">
    <location>
        <begin position="12"/>
        <end position="97"/>
    </location>
</feature>
<accession>A0A0R3SJH8</accession>
<evidence type="ECO:0000313" key="5">
    <source>
        <dbReference type="EMBL" id="VDL57409.1"/>
    </source>
</evidence>
<dbReference type="GO" id="GO:0012507">
    <property type="term" value="C:ER to Golgi transport vesicle membrane"/>
    <property type="evidence" value="ECO:0007669"/>
    <property type="project" value="TreeGrafter"/>
</dbReference>
<dbReference type="GO" id="GO:0048280">
    <property type="term" value="P:vesicle fusion with Golgi apparatus"/>
    <property type="evidence" value="ECO:0007669"/>
    <property type="project" value="InterPro"/>
</dbReference>
<gene>
    <name evidence="5" type="ORF">HDID_LOCUS5091</name>
</gene>
<evidence type="ECO:0000313" key="6">
    <source>
        <dbReference type="Proteomes" id="UP000274504"/>
    </source>
</evidence>
<evidence type="ECO:0000313" key="7">
    <source>
        <dbReference type="WBParaSite" id="HDID_0000509301-mRNA-1"/>
    </source>
</evidence>
<dbReference type="PANTHER" id="PTHR10013">
    <property type="entry name" value="GENERAL VESICULAR TRANSPORT FACTOR P115"/>
    <property type="match status" value="1"/>
</dbReference>
<dbReference type="GO" id="GO:0000139">
    <property type="term" value="C:Golgi membrane"/>
    <property type="evidence" value="ECO:0007669"/>
    <property type="project" value="InterPro"/>
</dbReference>
<dbReference type="GO" id="GO:0006888">
    <property type="term" value="P:endoplasmic reticulum to Golgi vesicle-mediated transport"/>
    <property type="evidence" value="ECO:0007669"/>
    <property type="project" value="TreeGrafter"/>
</dbReference>
<dbReference type="PANTHER" id="PTHR10013:SF0">
    <property type="entry name" value="GENERAL VESICULAR TRANSPORT FACTOR P115"/>
    <property type="match status" value="1"/>
</dbReference>
<dbReference type="InterPro" id="IPR006953">
    <property type="entry name" value="Vesicle_Uso1_P115_head"/>
</dbReference>
<dbReference type="InterPro" id="IPR024095">
    <property type="entry name" value="Vesicle_P115"/>
</dbReference>
<keyword evidence="3" id="KW-0175">Coiled coil</keyword>
<reference evidence="5 6" key="2">
    <citation type="submission" date="2018-11" db="EMBL/GenBank/DDBJ databases">
        <authorList>
            <consortium name="Pathogen Informatics"/>
        </authorList>
    </citation>
    <scope>NUCLEOTIDE SEQUENCE [LARGE SCALE GENOMIC DNA]</scope>
</reference>
<dbReference type="InterPro" id="IPR011989">
    <property type="entry name" value="ARM-like"/>
</dbReference>
<dbReference type="Pfam" id="PF04869">
    <property type="entry name" value="Uso1_p115_head"/>
    <property type="match status" value="1"/>
</dbReference>
<dbReference type="Proteomes" id="UP000274504">
    <property type="component" value="Unassembled WGS sequence"/>
</dbReference>
<dbReference type="OrthoDB" id="198977at2759"/>
<comment type="subcellular location">
    <subcellularLocation>
        <location evidence="1">Golgi apparatus</location>
    </subcellularLocation>
</comment>
<dbReference type="AlphaFoldDB" id="A0A0R3SJH8"/>
<keyword evidence="2" id="KW-0333">Golgi apparatus</keyword>
<dbReference type="GO" id="GO:0048211">
    <property type="term" value="P:Golgi vesicle docking"/>
    <property type="evidence" value="ECO:0007669"/>
    <property type="project" value="TreeGrafter"/>
</dbReference>
<protein>
    <submittedName>
        <fullName evidence="7">Uso1_p115_head domain-containing protein</fullName>
    </submittedName>
</protein>